<accession>A0A4Q7NY07</accession>
<name>A0A4Q7NY07_9ACTN</name>
<dbReference type="InterPro" id="IPR014917">
    <property type="entry name" value="DUF1800"/>
</dbReference>
<sequence>MTDLLHLLRRTTYGPTPALLAEVERTGPSAWLAQQLAPSTVTDPVGDRLAKRFPQLQWPAWKVREVHGFDWTVMLQLRDLHTARAVWSRRQLLEVLVDVWSNALNVPNPSSDVSDVRHLYDRDVIRRHALGRFEDLLVAAVTSPAMLRYLAADQSTGRNPNENLGRELLELHTVGRASGFTEHDVRQSALVLTGLTVGSKSGQTEYAPQDHWVGPVRVLGFRHPNASAERGREVAEAYLRYLARHPLTARHVATRLAVRFVSDAPSPALVRALARTYTVSGTAVLPVLRQLLGSREFLESGGQKVLTPFQDLVATARVLGVSPPRGTDFGSLGWWPDVLGQPPLGWPRPDGYPDVAAAWAGAGTTLARWNAHLALAAGWDSKLVHRKPESFLPRPLPATHGELVRALGAALLVPLAPAQVDALCGFVGKVPASRLAADDPAVTWRLASLLSLVLDTPQAALR</sequence>
<reference evidence="1 2" key="1">
    <citation type="submission" date="2019-02" db="EMBL/GenBank/DDBJ databases">
        <title>Genomic Encyclopedia of Type Strains, Phase IV (KMG-IV): sequencing the most valuable type-strain genomes for metagenomic binning, comparative biology and taxonomic classification.</title>
        <authorList>
            <person name="Goeker M."/>
        </authorList>
    </citation>
    <scope>NUCLEOTIDE SEQUENCE [LARGE SCALE GENOMIC DNA]</scope>
    <source>
        <strain evidence="1 2">DSM 45622</strain>
    </source>
</reference>
<gene>
    <name evidence="1" type="ORF">EV189_0509</name>
</gene>
<dbReference type="Pfam" id="PF08811">
    <property type="entry name" value="DUF1800"/>
    <property type="match status" value="1"/>
</dbReference>
<dbReference type="Proteomes" id="UP000293638">
    <property type="component" value="Unassembled WGS sequence"/>
</dbReference>
<evidence type="ECO:0000313" key="2">
    <source>
        <dbReference type="Proteomes" id="UP000293638"/>
    </source>
</evidence>
<dbReference type="AlphaFoldDB" id="A0A4Q7NY07"/>
<evidence type="ECO:0000313" key="1">
    <source>
        <dbReference type="EMBL" id="RZS91272.1"/>
    </source>
</evidence>
<dbReference type="RefSeq" id="WP_130491359.1">
    <property type="nucleotide sequence ID" value="NZ_SGXD01000001.1"/>
</dbReference>
<proteinExistence type="predicted"/>
<organism evidence="1 2">
    <name type="scientific">Motilibacter rhizosphaerae</name>
    <dbReference type="NCBI Taxonomy" id="598652"/>
    <lineage>
        <taxon>Bacteria</taxon>
        <taxon>Bacillati</taxon>
        <taxon>Actinomycetota</taxon>
        <taxon>Actinomycetes</taxon>
        <taxon>Motilibacterales</taxon>
        <taxon>Motilibacteraceae</taxon>
        <taxon>Motilibacter</taxon>
    </lineage>
</organism>
<protein>
    <submittedName>
        <fullName evidence="1">Uncharacterized protein DUF1800</fullName>
    </submittedName>
</protein>
<dbReference type="EMBL" id="SGXD01000001">
    <property type="protein sequence ID" value="RZS91272.1"/>
    <property type="molecule type" value="Genomic_DNA"/>
</dbReference>
<comment type="caution">
    <text evidence="1">The sequence shown here is derived from an EMBL/GenBank/DDBJ whole genome shotgun (WGS) entry which is preliminary data.</text>
</comment>
<dbReference type="OrthoDB" id="9772295at2"/>
<keyword evidence="2" id="KW-1185">Reference proteome</keyword>